<evidence type="ECO:0000313" key="7">
    <source>
        <dbReference type="Proteomes" id="UP001328107"/>
    </source>
</evidence>
<evidence type="ECO:0000256" key="1">
    <source>
        <dbReference type="ARBA" id="ARBA00022723"/>
    </source>
</evidence>
<protein>
    <recommendedName>
        <fullName evidence="5">RING-type domain-containing protein</fullName>
    </recommendedName>
</protein>
<feature type="non-terminal residue" evidence="6">
    <location>
        <position position="1"/>
    </location>
</feature>
<keyword evidence="3" id="KW-0862">Zinc</keyword>
<keyword evidence="2 4" id="KW-0863">Zinc-finger</keyword>
<evidence type="ECO:0000256" key="2">
    <source>
        <dbReference type="ARBA" id="ARBA00022771"/>
    </source>
</evidence>
<dbReference type="Gene3D" id="3.30.40.10">
    <property type="entry name" value="Zinc/RING finger domain, C3HC4 (zinc finger)"/>
    <property type="match status" value="1"/>
</dbReference>
<dbReference type="PROSITE" id="PS50089">
    <property type="entry name" value="ZF_RING_2"/>
    <property type="match status" value="1"/>
</dbReference>
<dbReference type="Proteomes" id="UP001328107">
    <property type="component" value="Unassembled WGS sequence"/>
</dbReference>
<dbReference type="PANTHER" id="PTHR47156">
    <property type="entry name" value="PROTEIN CBG20824"/>
    <property type="match status" value="1"/>
</dbReference>
<dbReference type="InterPro" id="IPR001841">
    <property type="entry name" value="Znf_RING"/>
</dbReference>
<accession>A0AAN5D8S7</accession>
<dbReference type="SUPFAM" id="SSF57850">
    <property type="entry name" value="RING/U-box"/>
    <property type="match status" value="1"/>
</dbReference>
<evidence type="ECO:0000256" key="4">
    <source>
        <dbReference type="PROSITE-ProRule" id="PRU00175"/>
    </source>
</evidence>
<dbReference type="PANTHER" id="PTHR47156:SF10">
    <property type="entry name" value="E3 UBIQUITIN-PROTEIN LIGASE TRIM-21-RELATED"/>
    <property type="match status" value="1"/>
</dbReference>
<evidence type="ECO:0000313" key="6">
    <source>
        <dbReference type="EMBL" id="GMR58613.1"/>
    </source>
</evidence>
<sequence length="307" mass="34679">LLPSFSRVLRLSVTQFSNGSMDAARQIDLARKHDSFSWEITNRSSCDICYEPYDSSLVIPRVLSCGHTRCEKCIARCAQENLYKCICQKKTVVRDVRSLPINRALIDISDYMNGLSTLLKPVEACTDCDTAVDLKWLAVCKTPDCEKFRRLICLACAMKQHSKHEYVLYEYIMDDVRAKCRDQLTNLQISARDQCDRVSLLANDVAKRMDKISTSFFEKNDTAQLLIAQTKGIVDEGEAMELLSIATSFLDPITRELGSMISGLEFIRAGIEQVFGEESASSTQEPKMYVPSANEEDSFCLHTLFDL</sequence>
<dbReference type="Pfam" id="PF13445">
    <property type="entry name" value="zf-RING_UBOX"/>
    <property type="match status" value="1"/>
</dbReference>
<keyword evidence="7" id="KW-1185">Reference proteome</keyword>
<dbReference type="InterPro" id="IPR027370">
    <property type="entry name" value="Znf-RING_euk"/>
</dbReference>
<feature type="domain" description="RING-type" evidence="5">
    <location>
        <begin position="46"/>
        <end position="85"/>
    </location>
</feature>
<name>A0AAN5D8S7_9BILA</name>
<comment type="caution">
    <text evidence="6">The sequence shown here is derived from an EMBL/GenBank/DDBJ whole genome shotgun (WGS) entry which is preliminary data.</text>
</comment>
<evidence type="ECO:0000259" key="5">
    <source>
        <dbReference type="PROSITE" id="PS50089"/>
    </source>
</evidence>
<reference evidence="7" key="1">
    <citation type="submission" date="2022-10" db="EMBL/GenBank/DDBJ databases">
        <title>Genome assembly of Pristionchus species.</title>
        <authorList>
            <person name="Yoshida K."/>
            <person name="Sommer R.J."/>
        </authorList>
    </citation>
    <scope>NUCLEOTIDE SEQUENCE [LARGE SCALE GENOMIC DNA]</scope>
    <source>
        <strain evidence="7">RS5460</strain>
    </source>
</reference>
<proteinExistence type="predicted"/>
<dbReference type="InterPro" id="IPR052667">
    <property type="entry name" value="E3_ubiquitin-ligase_RING"/>
</dbReference>
<dbReference type="AlphaFoldDB" id="A0AAN5D8S7"/>
<dbReference type="EMBL" id="BTRK01000006">
    <property type="protein sequence ID" value="GMR58613.1"/>
    <property type="molecule type" value="Genomic_DNA"/>
</dbReference>
<dbReference type="InterPro" id="IPR013083">
    <property type="entry name" value="Znf_RING/FYVE/PHD"/>
</dbReference>
<evidence type="ECO:0000256" key="3">
    <source>
        <dbReference type="ARBA" id="ARBA00022833"/>
    </source>
</evidence>
<dbReference type="GO" id="GO:0008270">
    <property type="term" value="F:zinc ion binding"/>
    <property type="evidence" value="ECO:0007669"/>
    <property type="project" value="UniProtKB-KW"/>
</dbReference>
<organism evidence="6 7">
    <name type="scientific">Pristionchus mayeri</name>
    <dbReference type="NCBI Taxonomy" id="1317129"/>
    <lineage>
        <taxon>Eukaryota</taxon>
        <taxon>Metazoa</taxon>
        <taxon>Ecdysozoa</taxon>
        <taxon>Nematoda</taxon>
        <taxon>Chromadorea</taxon>
        <taxon>Rhabditida</taxon>
        <taxon>Rhabditina</taxon>
        <taxon>Diplogasteromorpha</taxon>
        <taxon>Diplogasteroidea</taxon>
        <taxon>Neodiplogasteridae</taxon>
        <taxon>Pristionchus</taxon>
    </lineage>
</organism>
<keyword evidence="1" id="KW-0479">Metal-binding</keyword>
<gene>
    <name evidence="6" type="ORF">PMAYCL1PPCAC_28808</name>
</gene>